<dbReference type="Proteomes" id="UP000469523">
    <property type="component" value="Unassembled WGS sequence"/>
</dbReference>
<protein>
    <submittedName>
        <fullName evidence="3">Zinc ribbon domain-containing protein</fullName>
    </submittedName>
</protein>
<gene>
    <name evidence="3" type="ORF">FYJ83_05125</name>
</gene>
<dbReference type="Pfam" id="PF17032">
    <property type="entry name" value="Zn_ribbon_15"/>
    <property type="match status" value="1"/>
</dbReference>
<dbReference type="PANTHER" id="PTHR36718:SF1">
    <property type="entry name" value="DOUBLE ZINC RIBBON PROTEIN MJ0416"/>
    <property type="match status" value="1"/>
</dbReference>
<keyword evidence="4" id="KW-1185">Reference proteome</keyword>
<dbReference type="EMBL" id="VUNQ01000008">
    <property type="protein sequence ID" value="MSU00849.1"/>
    <property type="molecule type" value="Genomic_DNA"/>
</dbReference>
<evidence type="ECO:0000256" key="1">
    <source>
        <dbReference type="SAM" id="Phobius"/>
    </source>
</evidence>
<feature type="transmembrane region" description="Helical" evidence="1">
    <location>
        <begin position="31"/>
        <end position="48"/>
    </location>
</feature>
<accession>A0A6N7XFT3</accession>
<name>A0A6N7XFT3_9FIRM</name>
<organism evidence="3 4">
    <name type="scientific">Tissierella pigra</name>
    <dbReference type="NCBI Taxonomy" id="2607614"/>
    <lineage>
        <taxon>Bacteria</taxon>
        <taxon>Bacillati</taxon>
        <taxon>Bacillota</taxon>
        <taxon>Tissierellia</taxon>
        <taxon>Tissierellales</taxon>
        <taxon>Tissierellaceae</taxon>
        <taxon>Tissierella</taxon>
    </lineage>
</organism>
<dbReference type="InterPro" id="IPR031493">
    <property type="entry name" value="Zinc_ribbon_15"/>
</dbReference>
<feature type="domain" description="Zinc-ribbon 15" evidence="2">
    <location>
        <begin position="20"/>
        <end position="119"/>
    </location>
</feature>
<evidence type="ECO:0000259" key="2">
    <source>
        <dbReference type="Pfam" id="PF17032"/>
    </source>
</evidence>
<comment type="caution">
    <text evidence="3">The sequence shown here is derived from an EMBL/GenBank/DDBJ whole genome shotgun (WGS) entry which is preliminary data.</text>
</comment>
<proteinExistence type="predicted"/>
<evidence type="ECO:0000313" key="3">
    <source>
        <dbReference type="EMBL" id="MSU00849.1"/>
    </source>
</evidence>
<keyword evidence="1" id="KW-0472">Membrane</keyword>
<dbReference type="AlphaFoldDB" id="A0A6N7XFT3"/>
<dbReference type="InterPro" id="IPR053281">
    <property type="entry name" value="Double_zinc_ribbon"/>
</dbReference>
<evidence type="ECO:0000313" key="4">
    <source>
        <dbReference type="Proteomes" id="UP000469523"/>
    </source>
</evidence>
<dbReference type="RefSeq" id="WP_154439271.1">
    <property type="nucleotide sequence ID" value="NZ_JAHLPJ010000001.1"/>
</dbReference>
<dbReference type="PANTHER" id="PTHR36718">
    <property type="entry name" value="OS05G0435400 PROTEIN"/>
    <property type="match status" value="1"/>
</dbReference>
<keyword evidence="1" id="KW-0812">Transmembrane</keyword>
<keyword evidence="1" id="KW-1133">Transmembrane helix</keyword>
<reference evidence="3 4" key="1">
    <citation type="submission" date="2019-09" db="EMBL/GenBank/DDBJ databases">
        <title>In-depth cultivation of the pig gut microbiome towards novel bacterial diversity and tailored functional studies.</title>
        <authorList>
            <person name="Wylensek D."/>
            <person name="Hitch T.C.A."/>
            <person name="Clavel T."/>
        </authorList>
    </citation>
    <scope>NUCLEOTIDE SEQUENCE [LARGE SCALE GENOMIC DNA]</scope>
    <source>
        <strain evidence="3 4">WCA3-693-APC-4?</strain>
    </source>
</reference>
<sequence>MFFVFGISTKEKNIDFAQTIVCTSCGSYGRLEVFMTYTFFSLFFIPIIKWNKKYYVRSVCCGSLYTIDNDLGKAIERGQKSKIEESELKPLNVNYSKERFCSNCGYIINNDFEYCPKCGKKL</sequence>